<proteinExistence type="predicted"/>
<gene>
    <name evidence="2" type="ORF">Pfra01_001545800</name>
</gene>
<dbReference type="EMBL" id="BSXT01001673">
    <property type="protein sequence ID" value="GMF44422.1"/>
    <property type="molecule type" value="Genomic_DNA"/>
</dbReference>
<evidence type="ECO:0000313" key="3">
    <source>
        <dbReference type="Proteomes" id="UP001165121"/>
    </source>
</evidence>
<reference evidence="2" key="1">
    <citation type="submission" date="2023-04" db="EMBL/GenBank/DDBJ databases">
        <title>Phytophthora fragariaefolia NBRC 109709.</title>
        <authorList>
            <person name="Ichikawa N."/>
            <person name="Sato H."/>
            <person name="Tonouchi N."/>
        </authorList>
    </citation>
    <scope>NUCLEOTIDE SEQUENCE</scope>
    <source>
        <strain evidence="2">NBRC 109709</strain>
    </source>
</reference>
<protein>
    <submittedName>
        <fullName evidence="2">Unnamed protein product</fullName>
    </submittedName>
</protein>
<dbReference type="Proteomes" id="UP001165121">
    <property type="component" value="Unassembled WGS sequence"/>
</dbReference>
<keyword evidence="3" id="KW-1185">Reference proteome</keyword>
<feature type="region of interest" description="Disordered" evidence="1">
    <location>
        <begin position="23"/>
        <end position="78"/>
    </location>
</feature>
<evidence type="ECO:0000313" key="2">
    <source>
        <dbReference type="EMBL" id="GMF44422.1"/>
    </source>
</evidence>
<evidence type="ECO:0000256" key="1">
    <source>
        <dbReference type="SAM" id="MobiDB-lite"/>
    </source>
</evidence>
<dbReference type="AlphaFoldDB" id="A0A9W6XSC9"/>
<organism evidence="2 3">
    <name type="scientific">Phytophthora fragariaefolia</name>
    <dbReference type="NCBI Taxonomy" id="1490495"/>
    <lineage>
        <taxon>Eukaryota</taxon>
        <taxon>Sar</taxon>
        <taxon>Stramenopiles</taxon>
        <taxon>Oomycota</taxon>
        <taxon>Peronosporomycetes</taxon>
        <taxon>Peronosporales</taxon>
        <taxon>Peronosporaceae</taxon>
        <taxon>Phytophthora</taxon>
    </lineage>
</organism>
<feature type="compositionally biased region" description="Acidic residues" evidence="1">
    <location>
        <begin position="30"/>
        <end position="43"/>
    </location>
</feature>
<sequence length="78" mass="9019">MNELLKKTPVSVSDLQAEWTNIRARRREEGEDEDEQEQEEIAESEAFQAKALSDSSLVSPTLRYSKKKPSLDFKPEDY</sequence>
<name>A0A9W6XSC9_9STRA</name>
<accession>A0A9W6XSC9</accession>
<feature type="compositionally biased region" description="Basic and acidic residues" evidence="1">
    <location>
        <begin position="69"/>
        <end position="78"/>
    </location>
</feature>
<comment type="caution">
    <text evidence="2">The sequence shown here is derived from an EMBL/GenBank/DDBJ whole genome shotgun (WGS) entry which is preliminary data.</text>
</comment>